<dbReference type="SUPFAM" id="SSF53335">
    <property type="entry name" value="S-adenosyl-L-methionine-dependent methyltransferases"/>
    <property type="match status" value="1"/>
</dbReference>
<dbReference type="EMBL" id="VCPC01000003">
    <property type="protein sequence ID" value="TMV11810.1"/>
    <property type="molecule type" value="Genomic_DNA"/>
</dbReference>
<dbReference type="Gene3D" id="3.40.50.150">
    <property type="entry name" value="Vaccinia Virus protein VP39"/>
    <property type="match status" value="2"/>
</dbReference>
<protein>
    <submittedName>
        <fullName evidence="7">Class I SAM-dependent methyltransferase</fullName>
    </submittedName>
</protein>
<dbReference type="InterPro" id="IPR007848">
    <property type="entry name" value="Small_mtfrase_dom"/>
</dbReference>
<dbReference type="InterPro" id="IPR002052">
    <property type="entry name" value="DNA_methylase_N6_adenine_CS"/>
</dbReference>
<dbReference type="CDD" id="cd02440">
    <property type="entry name" value="AdoMet_MTases"/>
    <property type="match status" value="1"/>
</dbReference>
<evidence type="ECO:0000256" key="1">
    <source>
        <dbReference type="ARBA" id="ARBA00022490"/>
    </source>
</evidence>
<organism evidence="7 8">
    <name type="scientific">Arenibacterium halophilum</name>
    <dbReference type="NCBI Taxonomy" id="2583821"/>
    <lineage>
        <taxon>Bacteria</taxon>
        <taxon>Pseudomonadati</taxon>
        <taxon>Pseudomonadota</taxon>
        <taxon>Alphaproteobacteria</taxon>
        <taxon>Rhodobacterales</taxon>
        <taxon>Paracoccaceae</taxon>
        <taxon>Arenibacterium</taxon>
    </lineage>
</organism>
<dbReference type="InterPro" id="IPR046977">
    <property type="entry name" value="RsmC/RlmG"/>
</dbReference>
<proteinExistence type="predicted"/>
<keyword evidence="3 7" id="KW-0489">Methyltransferase</keyword>
<dbReference type="RefSeq" id="WP_138864871.1">
    <property type="nucleotide sequence ID" value="NZ_VCPC01000003.1"/>
</dbReference>
<keyword evidence="8" id="KW-1185">Reference proteome</keyword>
<name>A0ABY2X7N6_9RHOB</name>
<evidence type="ECO:0000256" key="5">
    <source>
        <dbReference type="ARBA" id="ARBA00022691"/>
    </source>
</evidence>
<keyword evidence="5" id="KW-0949">S-adenosyl-L-methionine</keyword>
<gene>
    <name evidence="7" type="ORF">FGK64_16250</name>
</gene>
<sequence>MSPRLSLALSEGGLTLPEEGMIAVLHPGAEFDLSSLPSDRVCVIQPHAALNAQFAGAGYACQTDIADTDRFAACILSLPRAKAQARALIAQAAAHTDGLVVIDGAKTDGVDSILRDLRKRTTVGPALSKAHGKLLWFDPAGADVSDWAAVPGQAGNFVTAPGVFSADGIDPASALLAAALPRPLGRHVVDLGAGWGYLSAMALRDPAITTLDLVEVDHHALACARANVTDPRARFHWADATQWACEGRADTVIMNPPFHTGRAADPELGRAFIRAAARLLAPSGHLWMVANRHLAYETTLRESFTQVTEAGGDTRFKIVHAQRPQRPRPA</sequence>
<accession>A0ABY2X7N6</accession>
<dbReference type="Pfam" id="PF05175">
    <property type="entry name" value="MTS"/>
    <property type="match status" value="1"/>
</dbReference>
<evidence type="ECO:0000256" key="3">
    <source>
        <dbReference type="ARBA" id="ARBA00022603"/>
    </source>
</evidence>
<dbReference type="PANTHER" id="PTHR47816">
    <property type="entry name" value="RIBOSOMAL RNA SMALL SUBUNIT METHYLTRANSFERASE C"/>
    <property type="match status" value="1"/>
</dbReference>
<comment type="caution">
    <text evidence="7">The sequence shown here is derived from an EMBL/GenBank/DDBJ whole genome shotgun (WGS) entry which is preliminary data.</text>
</comment>
<evidence type="ECO:0000259" key="6">
    <source>
        <dbReference type="Pfam" id="PF05175"/>
    </source>
</evidence>
<keyword evidence="4" id="KW-0808">Transferase</keyword>
<dbReference type="InterPro" id="IPR029063">
    <property type="entry name" value="SAM-dependent_MTases_sf"/>
</dbReference>
<dbReference type="PROSITE" id="PS00092">
    <property type="entry name" value="N6_MTASE"/>
    <property type="match status" value="1"/>
</dbReference>
<dbReference type="PANTHER" id="PTHR47816:SF4">
    <property type="entry name" value="RIBOSOMAL RNA SMALL SUBUNIT METHYLTRANSFERASE C"/>
    <property type="match status" value="1"/>
</dbReference>
<keyword evidence="2" id="KW-0698">rRNA processing</keyword>
<dbReference type="Proteomes" id="UP001191082">
    <property type="component" value="Unassembled WGS sequence"/>
</dbReference>
<keyword evidence="1" id="KW-0963">Cytoplasm</keyword>
<feature type="domain" description="Methyltransferase small" evidence="6">
    <location>
        <begin position="156"/>
        <end position="319"/>
    </location>
</feature>
<dbReference type="GO" id="GO:0032259">
    <property type="term" value="P:methylation"/>
    <property type="evidence" value="ECO:0007669"/>
    <property type="project" value="UniProtKB-KW"/>
</dbReference>
<evidence type="ECO:0000313" key="7">
    <source>
        <dbReference type="EMBL" id="TMV11810.1"/>
    </source>
</evidence>
<reference evidence="7 8" key="1">
    <citation type="submission" date="2019-05" db="EMBL/GenBank/DDBJ databases">
        <title>Marivita sp. nov. isolated from sea sediment.</title>
        <authorList>
            <person name="Kim W."/>
        </authorList>
    </citation>
    <scope>NUCLEOTIDE SEQUENCE [LARGE SCALE GENOMIC DNA]</scope>
    <source>
        <strain evidence="7 8">CAU 1492</strain>
    </source>
</reference>
<dbReference type="GO" id="GO:0008168">
    <property type="term" value="F:methyltransferase activity"/>
    <property type="evidence" value="ECO:0007669"/>
    <property type="project" value="UniProtKB-KW"/>
</dbReference>
<evidence type="ECO:0000256" key="2">
    <source>
        <dbReference type="ARBA" id="ARBA00022552"/>
    </source>
</evidence>
<evidence type="ECO:0000313" key="8">
    <source>
        <dbReference type="Proteomes" id="UP001191082"/>
    </source>
</evidence>
<evidence type="ECO:0000256" key="4">
    <source>
        <dbReference type="ARBA" id="ARBA00022679"/>
    </source>
</evidence>